<dbReference type="Gene3D" id="1.10.340.30">
    <property type="entry name" value="Hypothetical protein, domain 2"/>
    <property type="match status" value="1"/>
</dbReference>
<feature type="domain" description="HhH-GPD" evidence="5">
    <location>
        <begin position="46"/>
        <end position="203"/>
    </location>
</feature>
<dbReference type="InterPro" id="IPR051912">
    <property type="entry name" value="Alkylbase_DNA_Glycosylase/TA"/>
</dbReference>
<keyword evidence="4" id="KW-0234">DNA repair</keyword>
<evidence type="ECO:0000256" key="2">
    <source>
        <dbReference type="ARBA" id="ARBA00012000"/>
    </source>
</evidence>
<gene>
    <name evidence="6" type="ORF">NOG11_12455</name>
</gene>
<proteinExistence type="predicted"/>
<organism evidence="6 7">
    <name type="scientific">Parvularcula maris</name>
    <dbReference type="NCBI Taxonomy" id="2965077"/>
    <lineage>
        <taxon>Bacteria</taxon>
        <taxon>Pseudomonadati</taxon>
        <taxon>Pseudomonadota</taxon>
        <taxon>Alphaproteobacteria</taxon>
        <taxon>Parvularculales</taxon>
        <taxon>Parvularculaceae</taxon>
        <taxon>Parvularcula</taxon>
    </lineage>
</organism>
<dbReference type="InterPro" id="IPR003265">
    <property type="entry name" value="HhH-GPD_domain"/>
</dbReference>
<dbReference type="Proteomes" id="UP001142610">
    <property type="component" value="Unassembled WGS sequence"/>
</dbReference>
<accession>A0A9X2LAX3</accession>
<dbReference type="EC" id="3.2.2.21" evidence="2"/>
<comment type="catalytic activity">
    <reaction evidence="1">
        <text>Hydrolysis of alkylated DNA, releasing 3-methyladenine, 3-methylguanine, 7-methylguanine and 7-methyladenine.</text>
        <dbReference type="EC" id="3.2.2.21"/>
    </reaction>
</comment>
<keyword evidence="3" id="KW-0227">DNA damage</keyword>
<evidence type="ECO:0000256" key="3">
    <source>
        <dbReference type="ARBA" id="ARBA00022763"/>
    </source>
</evidence>
<dbReference type="GO" id="GO:0032131">
    <property type="term" value="F:alkylated DNA binding"/>
    <property type="evidence" value="ECO:0007669"/>
    <property type="project" value="TreeGrafter"/>
</dbReference>
<dbReference type="CDD" id="cd00056">
    <property type="entry name" value="ENDO3c"/>
    <property type="match status" value="1"/>
</dbReference>
<dbReference type="PANTHER" id="PTHR43003">
    <property type="entry name" value="DNA-3-METHYLADENINE GLYCOSYLASE"/>
    <property type="match status" value="1"/>
</dbReference>
<dbReference type="GO" id="GO:0043916">
    <property type="term" value="F:DNA-7-methylguanine glycosylase activity"/>
    <property type="evidence" value="ECO:0007669"/>
    <property type="project" value="TreeGrafter"/>
</dbReference>
<evidence type="ECO:0000256" key="1">
    <source>
        <dbReference type="ARBA" id="ARBA00000086"/>
    </source>
</evidence>
<dbReference type="Pfam" id="PF00730">
    <property type="entry name" value="HhH-GPD"/>
    <property type="match status" value="1"/>
</dbReference>
<evidence type="ECO:0000256" key="4">
    <source>
        <dbReference type="ARBA" id="ARBA00023204"/>
    </source>
</evidence>
<reference evidence="6" key="1">
    <citation type="submission" date="2022-07" db="EMBL/GenBank/DDBJ databases">
        <title>Parvularcula maris sp. nov., an algicidal bacterium isolated from seawater.</title>
        <authorList>
            <person name="Li F."/>
        </authorList>
    </citation>
    <scope>NUCLEOTIDE SEQUENCE</scope>
    <source>
        <strain evidence="6">BGMRC 0090</strain>
    </source>
</reference>
<sequence>MTATTEEACAELSSRDPVLAELLRRNGPPRWREREGGYPGLARIIIEQQLSVASANAILARVQVLTEGLSPTAVLKTEDETLRGAGLSRPKIRYLRALAENVEEGRFSFHALRDLDEAEAARELEKLLGVGRWTAAVYLLFCESRRDLWPRGDVALLAAHQSGGGAFARQEIGAFDAFAEETYAPHRGIAAHLLWSEIARIRGRSPV</sequence>
<name>A0A9X2LAX3_9PROT</name>
<dbReference type="SUPFAM" id="SSF48150">
    <property type="entry name" value="DNA-glycosylase"/>
    <property type="match status" value="1"/>
</dbReference>
<comment type="caution">
    <text evidence="6">The sequence shown here is derived from an EMBL/GenBank/DDBJ whole genome shotgun (WGS) entry which is preliminary data.</text>
</comment>
<dbReference type="PANTHER" id="PTHR43003:SF5">
    <property type="entry name" value="DNA-3-METHYLADENINE GLYCOSYLASE"/>
    <property type="match status" value="1"/>
</dbReference>
<dbReference type="SMART" id="SM00478">
    <property type="entry name" value="ENDO3c"/>
    <property type="match status" value="1"/>
</dbReference>
<dbReference type="InterPro" id="IPR011257">
    <property type="entry name" value="DNA_glycosylase"/>
</dbReference>
<dbReference type="AlphaFoldDB" id="A0A9X2LAX3"/>
<protein>
    <recommendedName>
        <fullName evidence="2">DNA-3-methyladenine glycosylase II</fullName>
        <ecNumber evidence="2">3.2.2.21</ecNumber>
    </recommendedName>
</protein>
<dbReference type="GO" id="GO:0006285">
    <property type="term" value="P:base-excision repair, AP site formation"/>
    <property type="evidence" value="ECO:0007669"/>
    <property type="project" value="TreeGrafter"/>
</dbReference>
<keyword evidence="7" id="KW-1185">Reference proteome</keyword>
<dbReference type="GO" id="GO:0008725">
    <property type="term" value="F:DNA-3-methyladenine glycosylase activity"/>
    <property type="evidence" value="ECO:0007669"/>
    <property type="project" value="TreeGrafter"/>
</dbReference>
<dbReference type="GO" id="GO:0006307">
    <property type="term" value="P:DNA alkylation repair"/>
    <property type="evidence" value="ECO:0007669"/>
    <property type="project" value="TreeGrafter"/>
</dbReference>
<dbReference type="RefSeq" id="WP_256620088.1">
    <property type="nucleotide sequence ID" value="NZ_JANIBC010000014.1"/>
</dbReference>
<dbReference type="GO" id="GO:0032993">
    <property type="term" value="C:protein-DNA complex"/>
    <property type="evidence" value="ECO:0007669"/>
    <property type="project" value="TreeGrafter"/>
</dbReference>
<evidence type="ECO:0000313" key="6">
    <source>
        <dbReference type="EMBL" id="MCQ8186191.1"/>
    </source>
</evidence>
<dbReference type="GO" id="GO:0005737">
    <property type="term" value="C:cytoplasm"/>
    <property type="evidence" value="ECO:0007669"/>
    <property type="project" value="TreeGrafter"/>
</dbReference>
<dbReference type="EMBL" id="JANIBC010000014">
    <property type="protein sequence ID" value="MCQ8186191.1"/>
    <property type="molecule type" value="Genomic_DNA"/>
</dbReference>
<dbReference type="Gene3D" id="1.10.1670.40">
    <property type="match status" value="1"/>
</dbReference>
<evidence type="ECO:0000313" key="7">
    <source>
        <dbReference type="Proteomes" id="UP001142610"/>
    </source>
</evidence>
<evidence type="ECO:0000259" key="5">
    <source>
        <dbReference type="SMART" id="SM00478"/>
    </source>
</evidence>